<proteinExistence type="inferred from homology"/>
<dbReference type="Gene3D" id="2.60.120.260">
    <property type="entry name" value="Galactose-binding domain-like"/>
    <property type="match status" value="2"/>
</dbReference>
<dbReference type="Pfam" id="PF21467">
    <property type="entry name" value="BetaGal_gal-bd"/>
    <property type="match status" value="1"/>
</dbReference>
<reference evidence="8 9" key="1">
    <citation type="journal article" date="2019" name="Mol. Ecol. Resour.">
        <title>Chromosome-level genome assembly of Triplophysa tibetana, a fish adapted to the harsh high-altitude environment of the Tibetan Plateau.</title>
        <authorList>
            <person name="Yang X."/>
            <person name="Liu H."/>
            <person name="Ma Z."/>
            <person name="Zou Y."/>
            <person name="Zou M."/>
            <person name="Mao Y."/>
            <person name="Li X."/>
            <person name="Wang H."/>
            <person name="Chen T."/>
            <person name="Wang W."/>
            <person name="Yang R."/>
        </authorList>
    </citation>
    <scope>NUCLEOTIDE SEQUENCE [LARGE SCALE GENOMIC DNA]</scope>
    <source>
        <strain evidence="8">TTIB1903HZAU</strain>
        <tissue evidence="8">Muscle</tissue>
    </source>
</reference>
<dbReference type="InterPro" id="IPR048913">
    <property type="entry name" value="BetaGal_gal-bd"/>
</dbReference>
<feature type="active site" description="Nucleophile" evidence="4">
    <location>
        <position position="186"/>
    </location>
</feature>
<dbReference type="InterPro" id="IPR001944">
    <property type="entry name" value="Glycoside_Hdrlase_35"/>
</dbReference>
<evidence type="ECO:0000313" key="8">
    <source>
        <dbReference type="EMBL" id="KAA0714712.1"/>
    </source>
</evidence>
<sequence>MSEREGLSADTTHFTLEGVPFRILGGSIHYFRVPRAHWRDRLLKLKACGLNTLTTYVPWNLHEPERGVYVFHEELDLEAYIRLADELDLYVILRPGPYICAEWDLGGLPSWLLQDKQMKLRTTYSGFTTAINSYFDKLIPKIVPLQFKRGGPVIALQVENEYGSYAKDDQYLSFIKEPQKPLLVMEYWSGWFDVWGEPHHVFDAQEMISTVRELLDRGVSINFYMFHGGTSFGFMNGAIDFGTYKPQTSSYDYDAPLTESGDYTVKYHLLRNLLSTYNKELLLDPPSVQSRRAFEPVVVTHYISLWQSLQCVETLIRADDPLNMENLPANGNNGQFYGYTLYETDIYTGGELNSRNHVRDRSLVFLDRELIGVLDYRTQKIRISHIKGEMTLGLLVENCGRVNYGPGLDHQRKGIVKSPFSIFLTYCRFCSCELLLLLISLLQIQLESLKWVSVGNKPSYPAFFRGRLVVDEPTDTFVKLPNWSKGVVFVNGRNLGRHWSVGPQKALYLPGPWLRSGDNQIVVFEEFKADESIHLSENPGYGKIIDVSRHPFCTLM</sequence>
<dbReference type="InterPro" id="IPR048912">
    <property type="entry name" value="BetaGal1-like_ABD1"/>
</dbReference>
<dbReference type="Gene3D" id="3.20.20.80">
    <property type="entry name" value="Glycosidases"/>
    <property type="match status" value="1"/>
</dbReference>
<feature type="domain" description="Glycoside hydrolase 35 catalytic" evidence="5">
    <location>
        <begin position="177"/>
        <end position="276"/>
    </location>
</feature>
<feature type="domain" description="Glycoside hydrolase 35 catalytic" evidence="5">
    <location>
        <begin position="14"/>
        <end position="174"/>
    </location>
</feature>
<dbReference type="InterPro" id="IPR019801">
    <property type="entry name" value="Glyco_hydro_35_CS"/>
</dbReference>
<evidence type="ECO:0000313" key="9">
    <source>
        <dbReference type="Proteomes" id="UP000324632"/>
    </source>
</evidence>
<evidence type="ECO:0000256" key="2">
    <source>
        <dbReference type="ARBA" id="ARBA00022801"/>
    </source>
</evidence>
<keyword evidence="2" id="KW-0378">Hydrolase</keyword>
<feature type="domain" description="Beta-galactosidase 1-like first all-beta" evidence="6">
    <location>
        <begin position="334"/>
        <end position="418"/>
    </location>
</feature>
<dbReference type="SUPFAM" id="SSF49785">
    <property type="entry name" value="Galactose-binding domain-like"/>
    <property type="match status" value="1"/>
</dbReference>
<dbReference type="AlphaFoldDB" id="A0A5A9NY51"/>
<feature type="domain" description="Beta-galactosidase galactose-binding" evidence="7">
    <location>
        <begin position="461"/>
        <end position="519"/>
    </location>
</feature>
<dbReference type="Proteomes" id="UP000324632">
    <property type="component" value="Chromosome 11"/>
</dbReference>
<dbReference type="PROSITE" id="PS01182">
    <property type="entry name" value="GLYCOSYL_HYDROL_F35"/>
    <property type="match status" value="1"/>
</dbReference>
<dbReference type="SUPFAM" id="SSF51445">
    <property type="entry name" value="(Trans)glycosidases"/>
    <property type="match status" value="1"/>
</dbReference>
<dbReference type="Pfam" id="PF21317">
    <property type="entry name" value="BetaGal_ABD_1"/>
    <property type="match status" value="1"/>
</dbReference>
<dbReference type="PRINTS" id="PR00742">
    <property type="entry name" value="GLHYDRLASE35"/>
</dbReference>
<evidence type="ECO:0000259" key="5">
    <source>
        <dbReference type="Pfam" id="PF01301"/>
    </source>
</evidence>
<protein>
    <submittedName>
        <fullName evidence="8">Beta-galactosidase-1-like protein 2</fullName>
    </submittedName>
</protein>
<evidence type="ECO:0000259" key="6">
    <source>
        <dbReference type="Pfam" id="PF21317"/>
    </source>
</evidence>
<evidence type="ECO:0000256" key="3">
    <source>
        <dbReference type="ARBA" id="ARBA00023295"/>
    </source>
</evidence>
<organism evidence="8 9">
    <name type="scientific">Triplophysa tibetana</name>
    <dbReference type="NCBI Taxonomy" id="1572043"/>
    <lineage>
        <taxon>Eukaryota</taxon>
        <taxon>Metazoa</taxon>
        <taxon>Chordata</taxon>
        <taxon>Craniata</taxon>
        <taxon>Vertebrata</taxon>
        <taxon>Euteleostomi</taxon>
        <taxon>Actinopterygii</taxon>
        <taxon>Neopterygii</taxon>
        <taxon>Teleostei</taxon>
        <taxon>Ostariophysi</taxon>
        <taxon>Cypriniformes</taxon>
        <taxon>Nemacheilidae</taxon>
        <taxon>Triplophysa</taxon>
    </lineage>
</organism>
<dbReference type="GO" id="GO:0005975">
    <property type="term" value="P:carbohydrate metabolic process"/>
    <property type="evidence" value="ECO:0007669"/>
    <property type="project" value="InterPro"/>
</dbReference>
<comment type="similarity">
    <text evidence="1">Belongs to the glycosyl hydrolase 35 family.</text>
</comment>
<dbReference type="GO" id="GO:0004565">
    <property type="term" value="F:beta-galactosidase activity"/>
    <property type="evidence" value="ECO:0007669"/>
    <property type="project" value="InterPro"/>
</dbReference>
<dbReference type="PANTHER" id="PTHR23421">
    <property type="entry name" value="BETA-GALACTOSIDASE RELATED"/>
    <property type="match status" value="1"/>
</dbReference>
<keyword evidence="3" id="KW-0326">Glycosidase</keyword>
<evidence type="ECO:0000256" key="4">
    <source>
        <dbReference type="PIRSR" id="PIRSR006336-1"/>
    </source>
</evidence>
<dbReference type="Pfam" id="PF01301">
    <property type="entry name" value="Glyco_hydro_35"/>
    <property type="match status" value="2"/>
</dbReference>
<dbReference type="FunFam" id="2.60.120.260:FF:000049">
    <property type="entry name" value="Beta-galactosidase"/>
    <property type="match status" value="1"/>
</dbReference>
<comment type="caution">
    <text evidence="8">The sequence shown here is derived from an EMBL/GenBank/DDBJ whole genome shotgun (WGS) entry which is preliminary data.</text>
</comment>
<dbReference type="PIRSF" id="PIRSF006336">
    <property type="entry name" value="B-gal"/>
    <property type="match status" value="1"/>
</dbReference>
<gene>
    <name evidence="8" type="ORF">E1301_Tti006448</name>
</gene>
<accession>A0A5A9NY51</accession>
<name>A0A5A9NY51_9TELE</name>
<dbReference type="InterPro" id="IPR008979">
    <property type="entry name" value="Galactose-bd-like_sf"/>
</dbReference>
<evidence type="ECO:0000259" key="7">
    <source>
        <dbReference type="Pfam" id="PF21467"/>
    </source>
</evidence>
<dbReference type="InterPro" id="IPR031330">
    <property type="entry name" value="Gly_Hdrlase_35_cat"/>
</dbReference>
<evidence type="ECO:0000256" key="1">
    <source>
        <dbReference type="ARBA" id="ARBA00009809"/>
    </source>
</evidence>
<dbReference type="InterPro" id="IPR017853">
    <property type="entry name" value="GH"/>
</dbReference>
<keyword evidence="9" id="KW-1185">Reference proteome</keyword>
<dbReference type="EMBL" id="SOYY01000011">
    <property type="protein sequence ID" value="KAA0714712.1"/>
    <property type="molecule type" value="Genomic_DNA"/>
</dbReference>
<feature type="active site" description="Proton donor" evidence="4">
    <location>
        <position position="161"/>
    </location>
</feature>
<dbReference type="InterPro" id="IPR026283">
    <property type="entry name" value="B-gal_1-like"/>
</dbReference>